<dbReference type="GO" id="GO:0043139">
    <property type="term" value="F:5'-3' DNA helicase activity"/>
    <property type="evidence" value="ECO:0007669"/>
    <property type="project" value="InterPro"/>
</dbReference>
<dbReference type="CDD" id="cd19483">
    <property type="entry name" value="RecA-like_Gp4D_helicase"/>
    <property type="match status" value="1"/>
</dbReference>
<dbReference type="KEGG" id="ngg:RG540_CH13710"/>
<dbReference type="InterPro" id="IPR007694">
    <property type="entry name" value="DNA_helicase_DnaB-like_C"/>
</dbReference>
<dbReference type="Pfam" id="PF03796">
    <property type="entry name" value="DnaB_C"/>
    <property type="match status" value="1"/>
</dbReference>
<dbReference type="Gene3D" id="2.20.25.10">
    <property type="match status" value="1"/>
</dbReference>
<dbReference type="Gene3D" id="3.40.50.300">
    <property type="entry name" value="P-loop containing nucleotide triphosphate hydrolases"/>
    <property type="match status" value="1"/>
</dbReference>
<organism evidence="2 3">
    <name type="scientific">Neorhizobium galegae bv. orientalis str. HAMBI 540</name>
    <dbReference type="NCBI Taxonomy" id="1028800"/>
    <lineage>
        <taxon>Bacteria</taxon>
        <taxon>Pseudomonadati</taxon>
        <taxon>Pseudomonadota</taxon>
        <taxon>Alphaproteobacteria</taxon>
        <taxon>Hyphomicrobiales</taxon>
        <taxon>Rhizobiaceae</taxon>
        <taxon>Rhizobium/Agrobacterium group</taxon>
        <taxon>Neorhizobium</taxon>
    </lineage>
</organism>
<dbReference type="PANTHER" id="PTHR12873:SF0">
    <property type="entry name" value="TWINKLE MTDNA HELICASE"/>
    <property type="match status" value="1"/>
</dbReference>
<accession>A0A068SP57</accession>
<proteinExistence type="inferred from homology"/>
<gene>
    <name evidence="2" type="ORF">RG540_CH13710</name>
</gene>
<dbReference type="HAMAP" id="MF_04154">
    <property type="entry name" value="Helic_Prim_T7"/>
    <property type="match status" value="1"/>
</dbReference>
<dbReference type="InterPro" id="IPR013237">
    <property type="entry name" value="Phage_T7_Gp4_N"/>
</dbReference>
<sequence>MQEDSSFLHKEPCPKCGSRDNLGRYSDGHGHCFGCGYHEPGDGSPPIQTKPKGTTMFDPIQGEYRALPKRGLTEETCRKFGYLVGQNKNGKTVQAAPYYDEDGNLVGQKTRDADKNFSFIGSSRDAQLFGQHLWPSGGRRVVITEGEIDAMSVSQVQGNKWPVVSIPNGAQGAKKSLAKNLEWLNSFEEVVLMFDQDEPGREATRACLDLFPSGKVKIAELPRKDANEMLLAGEGDKIVQAIWNAKTHRPDGIVTLGDIKEKLLKPIEWGLPWWLGSLTQLTYGRRYGELYALGAGTGIGKTDFLTQQIVFDITELNQPVGLFFLEQQPEETGRRVAGKLAGRRFHVPDSGWTNDELTQAVDQLEAGGKLFLYDSFGATDWEVIRETMRFLNKSEGVRIFYLDHLTALAAAEEDERKALEVIMSEIGGLVKELDCMIILISHLATPEGKPHEEGGRVMIRHFKGSRSIGFWCHYMFGLERDQQHENEEMRSITTFRVLKDRYTGQATGQVIYLGYEKDTGRLFETELPDEKTFQDETCGDIPF</sequence>
<reference evidence="3" key="1">
    <citation type="journal article" date="2014" name="BMC Genomics">
        <title>Genome sequencing of two Neorhizobium galegae strains reveals a noeT gene responsible for the unusual acetylation of the nodulation factors.</title>
        <authorList>
            <person name="Osterman J."/>
            <person name="Marsh J."/>
            <person name="Laine P.K."/>
            <person name="Zeng Z."/>
            <person name="Alatalo E."/>
            <person name="Sullivan J.T."/>
            <person name="Young J.P."/>
            <person name="Thomas-Oates J."/>
            <person name="Paulin L."/>
            <person name="Lindstrom K."/>
        </authorList>
    </citation>
    <scope>NUCLEOTIDE SEQUENCE [LARGE SCALE GENOMIC DNA]</scope>
    <source>
        <strain evidence="3">HAMBI 540</strain>
    </source>
</reference>
<protein>
    <submittedName>
        <fullName evidence="2">T7-like phage primase/helicase protein</fullName>
    </submittedName>
</protein>
<dbReference type="GO" id="GO:0003697">
    <property type="term" value="F:single-stranded DNA binding"/>
    <property type="evidence" value="ECO:0007669"/>
    <property type="project" value="InterPro"/>
</dbReference>
<dbReference type="SUPFAM" id="SSF52540">
    <property type="entry name" value="P-loop containing nucleoside triphosphate hydrolases"/>
    <property type="match status" value="1"/>
</dbReference>
<dbReference type="CDD" id="cd01029">
    <property type="entry name" value="TOPRIM_primases"/>
    <property type="match status" value="1"/>
</dbReference>
<keyword evidence="2" id="KW-0378">Hydrolase</keyword>
<keyword evidence="2" id="KW-0067">ATP-binding</keyword>
<dbReference type="AlphaFoldDB" id="A0A068SP57"/>
<dbReference type="PATRIC" id="fig|1028800.3.peg.1386"/>
<dbReference type="eggNOG" id="COG0358">
    <property type="taxonomic scope" value="Bacteria"/>
</dbReference>
<dbReference type="eggNOG" id="COG0305">
    <property type="taxonomic scope" value="Bacteria"/>
</dbReference>
<dbReference type="Gene3D" id="2.20.25.180">
    <property type="match status" value="1"/>
</dbReference>
<dbReference type="SUPFAM" id="SSF56731">
    <property type="entry name" value="DNA primase core"/>
    <property type="match status" value="1"/>
</dbReference>
<dbReference type="PANTHER" id="PTHR12873">
    <property type="entry name" value="T7-LIKE MITOCHONDRIAL DNA HELICASE"/>
    <property type="match status" value="1"/>
</dbReference>
<dbReference type="GO" id="GO:0008270">
    <property type="term" value="F:zinc ion binding"/>
    <property type="evidence" value="ECO:0007669"/>
    <property type="project" value="InterPro"/>
</dbReference>
<feature type="domain" description="SF4 helicase" evidence="1">
    <location>
        <begin position="264"/>
        <end position="528"/>
    </location>
</feature>
<keyword evidence="2" id="KW-0347">Helicase</keyword>
<dbReference type="Gene3D" id="3.40.1360.10">
    <property type="match status" value="1"/>
</dbReference>
<dbReference type="HOGENOM" id="CLU_558858_0_0_5"/>
<dbReference type="InterPro" id="IPR027417">
    <property type="entry name" value="P-loop_NTPase"/>
</dbReference>
<dbReference type="Pfam" id="PF21268">
    <property type="entry name" value="Helic-prim_T7_N"/>
    <property type="match status" value="1"/>
</dbReference>
<dbReference type="Proteomes" id="UP000028181">
    <property type="component" value="Chromosome I"/>
</dbReference>
<keyword evidence="3" id="KW-1185">Reference proteome</keyword>
<dbReference type="EMBL" id="HG938353">
    <property type="protein sequence ID" value="CDN47551.1"/>
    <property type="molecule type" value="Genomic_DNA"/>
</dbReference>
<dbReference type="PROSITE" id="PS51199">
    <property type="entry name" value="SF4_HELICASE"/>
    <property type="match status" value="1"/>
</dbReference>
<dbReference type="InterPro" id="IPR034154">
    <property type="entry name" value="TOPRIM_DnaG/twinkle"/>
</dbReference>
<dbReference type="GO" id="GO:0005524">
    <property type="term" value="F:ATP binding"/>
    <property type="evidence" value="ECO:0007669"/>
    <property type="project" value="InterPro"/>
</dbReference>
<dbReference type="InterPro" id="IPR046394">
    <property type="entry name" value="Helic_Prim_T7"/>
</dbReference>
<name>A0A068SP57_NEOGA</name>
<dbReference type="SMART" id="SM00778">
    <property type="entry name" value="Prim_Zn_Ribbon"/>
    <property type="match status" value="1"/>
</dbReference>
<keyword evidence="2" id="KW-0547">Nucleotide-binding</keyword>
<dbReference type="GO" id="GO:0006260">
    <property type="term" value="P:DNA replication"/>
    <property type="evidence" value="ECO:0007669"/>
    <property type="project" value="InterPro"/>
</dbReference>
<dbReference type="Pfam" id="PF13155">
    <property type="entry name" value="Toprim_2"/>
    <property type="match status" value="1"/>
</dbReference>
<dbReference type="InterPro" id="IPR027032">
    <property type="entry name" value="Twinkle-like"/>
</dbReference>
<evidence type="ECO:0000313" key="2">
    <source>
        <dbReference type="EMBL" id="CDN47551.1"/>
    </source>
</evidence>
<dbReference type="SUPFAM" id="SSF57783">
    <property type="entry name" value="Zinc beta-ribbon"/>
    <property type="match status" value="1"/>
</dbReference>
<evidence type="ECO:0000313" key="3">
    <source>
        <dbReference type="Proteomes" id="UP000028181"/>
    </source>
</evidence>
<evidence type="ECO:0000259" key="1">
    <source>
        <dbReference type="PROSITE" id="PS51199"/>
    </source>
</evidence>
<dbReference type="InterPro" id="IPR048774">
    <property type="entry name" value="Helic-prim_T7_N"/>
</dbReference>